<evidence type="ECO:0000313" key="3">
    <source>
        <dbReference type="EMBL" id="ULU08808.1"/>
    </source>
</evidence>
<gene>
    <name evidence="3" type="ORF">L3Y34_019789</name>
</gene>
<dbReference type="SMART" id="SM00355">
    <property type="entry name" value="ZnF_C2H2"/>
    <property type="match status" value="2"/>
</dbReference>
<accession>A0AAE9DQR3</accession>
<keyword evidence="1" id="KW-0862">Zinc</keyword>
<dbReference type="PROSITE" id="PS00028">
    <property type="entry name" value="ZINC_FINGER_C2H2_1"/>
    <property type="match status" value="1"/>
</dbReference>
<proteinExistence type="predicted"/>
<dbReference type="AlphaFoldDB" id="A0AAE9DQR3"/>
<name>A0AAE9DQR3_CAEBR</name>
<reference evidence="3 4" key="1">
    <citation type="submission" date="2022-05" db="EMBL/GenBank/DDBJ databases">
        <title>Chromosome-level reference genomes for two strains of Caenorhabditis briggsae: an improved platform for comparative genomics.</title>
        <authorList>
            <person name="Stevens L."/>
            <person name="Andersen E.C."/>
        </authorList>
    </citation>
    <scope>NUCLEOTIDE SEQUENCE [LARGE SCALE GENOMIC DNA]</scope>
    <source>
        <strain evidence="3">QX1410_ONT</strain>
        <tissue evidence="3">Whole-organism</tissue>
    </source>
</reference>
<feature type="domain" description="C2H2-type" evidence="2">
    <location>
        <begin position="67"/>
        <end position="97"/>
    </location>
</feature>
<protein>
    <recommendedName>
        <fullName evidence="2">C2H2-type domain-containing protein</fullName>
    </recommendedName>
</protein>
<keyword evidence="1" id="KW-0863">Zinc-finger</keyword>
<dbReference type="InterPro" id="IPR013087">
    <property type="entry name" value="Znf_C2H2_type"/>
</dbReference>
<dbReference type="EMBL" id="CP090892">
    <property type="protein sequence ID" value="ULU08808.1"/>
    <property type="molecule type" value="Genomic_DNA"/>
</dbReference>
<evidence type="ECO:0000256" key="1">
    <source>
        <dbReference type="PROSITE-ProRule" id="PRU00042"/>
    </source>
</evidence>
<evidence type="ECO:0000313" key="4">
    <source>
        <dbReference type="Proteomes" id="UP000827892"/>
    </source>
</evidence>
<evidence type="ECO:0000259" key="2">
    <source>
        <dbReference type="PROSITE" id="PS50157"/>
    </source>
</evidence>
<dbReference type="PROSITE" id="PS50157">
    <property type="entry name" value="ZINC_FINGER_C2H2_2"/>
    <property type="match status" value="1"/>
</dbReference>
<sequence>MDSSNSDNAHSEELISPSTNAQKIDISNLIQLHRCPRPNCDFAEGSNVAVKLRRHVVKHWSAEASEFECVAANCSQRFQKVVHLTKHLLNDHKISKKNPVNCKRYGRVYGRCQFAYALLFEAFGWTGGLGLQNSRF</sequence>
<keyword evidence="1" id="KW-0479">Metal-binding</keyword>
<dbReference type="Proteomes" id="UP000827892">
    <property type="component" value="Chromosome II"/>
</dbReference>
<dbReference type="GO" id="GO:0008270">
    <property type="term" value="F:zinc ion binding"/>
    <property type="evidence" value="ECO:0007669"/>
    <property type="project" value="UniProtKB-KW"/>
</dbReference>
<organism evidence="3 4">
    <name type="scientific">Caenorhabditis briggsae</name>
    <dbReference type="NCBI Taxonomy" id="6238"/>
    <lineage>
        <taxon>Eukaryota</taxon>
        <taxon>Metazoa</taxon>
        <taxon>Ecdysozoa</taxon>
        <taxon>Nematoda</taxon>
        <taxon>Chromadorea</taxon>
        <taxon>Rhabditida</taxon>
        <taxon>Rhabditina</taxon>
        <taxon>Rhabditomorpha</taxon>
        <taxon>Rhabditoidea</taxon>
        <taxon>Rhabditidae</taxon>
        <taxon>Peloderinae</taxon>
        <taxon>Caenorhabditis</taxon>
    </lineage>
</organism>